<dbReference type="Gene3D" id="3.30.559.10">
    <property type="entry name" value="Chloramphenicol acetyltransferase-like domain"/>
    <property type="match status" value="1"/>
</dbReference>
<dbReference type="InterPro" id="IPR023213">
    <property type="entry name" value="CAT-like_dom_sf"/>
</dbReference>
<sequence length="166" mass="18455">MPFLSGFLWEDADDGYKTKIYWSDNDPFIPCDKLPSDDLPSYDELDAMGMPLHEFKKHDFYGPKPIDQGGLIVMFAAHHGLVYGVGRENILKVLALNFQGLSTAECGINPTELLDRESLLDAIRTKELPGTRVEDSDLPATNAARAEVNDSVHGSSAIIKSVLFRW</sequence>
<accession>A0A2H3U3I9</accession>
<evidence type="ECO:0000313" key="2">
    <source>
        <dbReference type="Proteomes" id="UP000219369"/>
    </source>
</evidence>
<reference evidence="2" key="1">
    <citation type="submission" date="2016-09" db="EMBL/GenBank/DDBJ databases">
        <authorList>
            <person name="Guldener U."/>
        </authorList>
    </citation>
    <scope>NUCLEOTIDE SEQUENCE [LARGE SCALE GENOMIC DNA]</scope>
    <source>
        <strain evidence="2">V64-1</strain>
    </source>
</reference>
<protein>
    <submittedName>
        <fullName evidence="1">Uncharacterized protein</fullName>
    </submittedName>
</protein>
<proteinExistence type="predicted"/>
<gene>
    <name evidence="1" type="ORF">FRV6_16659</name>
</gene>
<dbReference type="AlphaFoldDB" id="A0A2H3U3I9"/>
<name>A0A2H3U3I9_FUSOX</name>
<dbReference type="OrthoDB" id="1862401at2759"/>
<evidence type="ECO:0000313" key="1">
    <source>
        <dbReference type="EMBL" id="SCO92531.1"/>
    </source>
</evidence>
<dbReference type="Proteomes" id="UP000219369">
    <property type="component" value="Unassembled WGS sequence"/>
</dbReference>
<dbReference type="EMBL" id="FMJY01000011">
    <property type="protein sequence ID" value="SCO92531.1"/>
    <property type="molecule type" value="Genomic_DNA"/>
</dbReference>
<organism evidence="1 2">
    <name type="scientific">Fusarium oxysporum</name>
    <name type="common">Fusarium vascular wilt</name>
    <dbReference type="NCBI Taxonomy" id="5507"/>
    <lineage>
        <taxon>Eukaryota</taxon>
        <taxon>Fungi</taxon>
        <taxon>Dikarya</taxon>
        <taxon>Ascomycota</taxon>
        <taxon>Pezizomycotina</taxon>
        <taxon>Sordariomycetes</taxon>
        <taxon>Hypocreomycetidae</taxon>
        <taxon>Hypocreales</taxon>
        <taxon>Nectriaceae</taxon>
        <taxon>Fusarium</taxon>
        <taxon>Fusarium oxysporum species complex</taxon>
    </lineage>
</organism>